<evidence type="ECO:0000256" key="1">
    <source>
        <dbReference type="SAM" id="SignalP"/>
    </source>
</evidence>
<organism evidence="2 3">
    <name type="scientific">Portunus trituberculatus</name>
    <name type="common">Swimming crab</name>
    <name type="synonym">Neptunus trituberculatus</name>
    <dbReference type="NCBI Taxonomy" id="210409"/>
    <lineage>
        <taxon>Eukaryota</taxon>
        <taxon>Metazoa</taxon>
        <taxon>Ecdysozoa</taxon>
        <taxon>Arthropoda</taxon>
        <taxon>Crustacea</taxon>
        <taxon>Multicrustacea</taxon>
        <taxon>Malacostraca</taxon>
        <taxon>Eumalacostraca</taxon>
        <taxon>Eucarida</taxon>
        <taxon>Decapoda</taxon>
        <taxon>Pleocyemata</taxon>
        <taxon>Brachyura</taxon>
        <taxon>Eubrachyura</taxon>
        <taxon>Portunoidea</taxon>
        <taxon>Portunidae</taxon>
        <taxon>Portuninae</taxon>
        <taxon>Portunus</taxon>
    </lineage>
</organism>
<evidence type="ECO:0000313" key="3">
    <source>
        <dbReference type="Proteomes" id="UP000324222"/>
    </source>
</evidence>
<keyword evidence="3" id="KW-1185">Reference proteome</keyword>
<feature type="chain" id="PRO_5022813797" description="Reverse transcriptase domain-containing protein" evidence="1">
    <location>
        <begin position="24"/>
        <end position="128"/>
    </location>
</feature>
<dbReference type="EMBL" id="VSRR010018612">
    <property type="protein sequence ID" value="MPC61520.1"/>
    <property type="molecule type" value="Genomic_DNA"/>
</dbReference>
<name>A0A5B7GMW4_PORTR</name>
<comment type="caution">
    <text evidence="2">The sequence shown here is derived from an EMBL/GenBank/DDBJ whole genome shotgun (WGS) entry which is preliminary data.</text>
</comment>
<evidence type="ECO:0000313" key="2">
    <source>
        <dbReference type="EMBL" id="MPC61520.1"/>
    </source>
</evidence>
<dbReference type="OrthoDB" id="411823at2759"/>
<sequence>MYSTPGHQDGLMCFLLLIHYALTNTPHRWKYCTVGVPVNNRDLDYLALQPTLEQLQAWTEENRMIINSSKTVISFGPHRLHVFRSAKLLSATVNDQQIWMKHVTTTVRSAAYRLYMLFRRPWGCRQTS</sequence>
<gene>
    <name evidence="2" type="ORF">E2C01_055593</name>
</gene>
<feature type="signal peptide" evidence="1">
    <location>
        <begin position="1"/>
        <end position="23"/>
    </location>
</feature>
<evidence type="ECO:0008006" key="4">
    <source>
        <dbReference type="Google" id="ProtNLM"/>
    </source>
</evidence>
<accession>A0A5B7GMW4</accession>
<keyword evidence="1" id="KW-0732">Signal</keyword>
<protein>
    <recommendedName>
        <fullName evidence="4">Reverse transcriptase domain-containing protein</fullName>
    </recommendedName>
</protein>
<dbReference type="AlphaFoldDB" id="A0A5B7GMW4"/>
<dbReference type="Proteomes" id="UP000324222">
    <property type="component" value="Unassembled WGS sequence"/>
</dbReference>
<proteinExistence type="predicted"/>
<reference evidence="2 3" key="1">
    <citation type="submission" date="2019-05" db="EMBL/GenBank/DDBJ databases">
        <title>Another draft genome of Portunus trituberculatus and its Hox gene families provides insights of decapod evolution.</title>
        <authorList>
            <person name="Jeong J.-H."/>
            <person name="Song I."/>
            <person name="Kim S."/>
            <person name="Choi T."/>
            <person name="Kim D."/>
            <person name="Ryu S."/>
            <person name="Kim W."/>
        </authorList>
    </citation>
    <scope>NUCLEOTIDE SEQUENCE [LARGE SCALE GENOMIC DNA]</scope>
    <source>
        <tissue evidence="2">Muscle</tissue>
    </source>
</reference>